<dbReference type="EMBL" id="AKHW03004004">
    <property type="protein sequence ID" value="KYO31984.1"/>
    <property type="molecule type" value="Genomic_DNA"/>
</dbReference>
<gene>
    <name evidence="1" type="ORF">Y1Q_0007021</name>
</gene>
<organism evidence="1 2">
    <name type="scientific">Alligator mississippiensis</name>
    <name type="common">American alligator</name>
    <dbReference type="NCBI Taxonomy" id="8496"/>
    <lineage>
        <taxon>Eukaryota</taxon>
        <taxon>Metazoa</taxon>
        <taxon>Chordata</taxon>
        <taxon>Craniata</taxon>
        <taxon>Vertebrata</taxon>
        <taxon>Euteleostomi</taxon>
        <taxon>Archelosauria</taxon>
        <taxon>Archosauria</taxon>
        <taxon>Crocodylia</taxon>
        <taxon>Alligatoridae</taxon>
        <taxon>Alligatorinae</taxon>
        <taxon>Alligator</taxon>
    </lineage>
</organism>
<keyword evidence="2" id="KW-1185">Reference proteome</keyword>
<proteinExistence type="predicted"/>
<accession>A0A151N578</accession>
<evidence type="ECO:0000313" key="1">
    <source>
        <dbReference type="EMBL" id="KYO31984.1"/>
    </source>
</evidence>
<protein>
    <submittedName>
        <fullName evidence="1">Uncharacterized protein</fullName>
    </submittedName>
</protein>
<name>A0A151N578_ALLMI</name>
<comment type="caution">
    <text evidence="1">The sequence shown here is derived from an EMBL/GenBank/DDBJ whole genome shotgun (WGS) entry which is preliminary data.</text>
</comment>
<reference evidence="1 2" key="1">
    <citation type="journal article" date="2012" name="Genome Biol.">
        <title>Sequencing three crocodilian genomes to illuminate the evolution of archosaurs and amniotes.</title>
        <authorList>
            <person name="St John J.A."/>
            <person name="Braun E.L."/>
            <person name="Isberg S.R."/>
            <person name="Miles L.G."/>
            <person name="Chong A.Y."/>
            <person name="Gongora J."/>
            <person name="Dalzell P."/>
            <person name="Moran C."/>
            <person name="Bed'hom B."/>
            <person name="Abzhanov A."/>
            <person name="Burgess S.C."/>
            <person name="Cooksey A.M."/>
            <person name="Castoe T.A."/>
            <person name="Crawford N.G."/>
            <person name="Densmore L.D."/>
            <person name="Drew J.C."/>
            <person name="Edwards S.V."/>
            <person name="Faircloth B.C."/>
            <person name="Fujita M.K."/>
            <person name="Greenwold M.J."/>
            <person name="Hoffmann F.G."/>
            <person name="Howard J.M."/>
            <person name="Iguchi T."/>
            <person name="Janes D.E."/>
            <person name="Khan S.Y."/>
            <person name="Kohno S."/>
            <person name="de Koning A.J."/>
            <person name="Lance S.L."/>
            <person name="McCarthy F.M."/>
            <person name="McCormack J.E."/>
            <person name="Merchant M.E."/>
            <person name="Peterson D.G."/>
            <person name="Pollock D.D."/>
            <person name="Pourmand N."/>
            <person name="Raney B.J."/>
            <person name="Roessler K.A."/>
            <person name="Sanford J.R."/>
            <person name="Sawyer R.H."/>
            <person name="Schmidt C.J."/>
            <person name="Triplett E.W."/>
            <person name="Tuberville T.D."/>
            <person name="Venegas-Anaya M."/>
            <person name="Howard J.T."/>
            <person name="Jarvis E.D."/>
            <person name="Guillette L.J.Jr."/>
            <person name="Glenn T.C."/>
            <person name="Green R.E."/>
            <person name="Ray D.A."/>
        </authorList>
    </citation>
    <scope>NUCLEOTIDE SEQUENCE [LARGE SCALE GENOMIC DNA]</scope>
    <source>
        <strain evidence="1">KSC_2009_1</strain>
    </source>
</reference>
<dbReference type="Proteomes" id="UP000050525">
    <property type="component" value="Unassembled WGS sequence"/>
</dbReference>
<sequence length="66" mass="7798">MDIQVILCVYEKMFLISADTMTKGRLARRQAKEQLLHNTLSRQSKDKNRATADHIWKNLWHPEKSC</sequence>
<dbReference type="AlphaFoldDB" id="A0A151N578"/>
<evidence type="ECO:0000313" key="2">
    <source>
        <dbReference type="Proteomes" id="UP000050525"/>
    </source>
</evidence>